<dbReference type="Proteomes" id="UP001642487">
    <property type="component" value="Chromosome 9"/>
</dbReference>
<evidence type="ECO:0000256" key="1">
    <source>
        <dbReference type="SAM" id="MobiDB-lite"/>
    </source>
</evidence>
<evidence type="ECO:0000313" key="2">
    <source>
        <dbReference type="EMBL" id="CAK9329137.1"/>
    </source>
</evidence>
<keyword evidence="3" id="KW-1185">Reference proteome</keyword>
<dbReference type="EMBL" id="OZ021743">
    <property type="protein sequence ID" value="CAK9329137.1"/>
    <property type="molecule type" value="Genomic_DNA"/>
</dbReference>
<accession>A0ABP0ZEM2</accession>
<name>A0ABP0ZEM2_9ROSI</name>
<organism evidence="2 3">
    <name type="scientific">Citrullus colocynthis</name>
    <name type="common">colocynth</name>
    <dbReference type="NCBI Taxonomy" id="252529"/>
    <lineage>
        <taxon>Eukaryota</taxon>
        <taxon>Viridiplantae</taxon>
        <taxon>Streptophyta</taxon>
        <taxon>Embryophyta</taxon>
        <taxon>Tracheophyta</taxon>
        <taxon>Spermatophyta</taxon>
        <taxon>Magnoliopsida</taxon>
        <taxon>eudicotyledons</taxon>
        <taxon>Gunneridae</taxon>
        <taxon>Pentapetalae</taxon>
        <taxon>rosids</taxon>
        <taxon>fabids</taxon>
        <taxon>Cucurbitales</taxon>
        <taxon>Cucurbitaceae</taxon>
        <taxon>Benincaseae</taxon>
        <taxon>Citrullus</taxon>
    </lineage>
</organism>
<evidence type="ECO:0000313" key="3">
    <source>
        <dbReference type="Proteomes" id="UP001642487"/>
    </source>
</evidence>
<protein>
    <submittedName>
        <fullName evidence="2">Uncharacterized protein</fullName>
    </submittedName>
</protein>
<sequence length="145" mass="16842">MSYINVPKHRPSDCTLIIRIPKTFFGLFERFTILPRGMMMGFRDSRGIRGSSNSPHNPKGIHLMTWLNRPGQQSSIAIKKSSPNFAHSTLENHINPCQLLYLHHHHHHQRRPSGREMNFPATDSSKSAHTLRISDHRRHVFHEKL</sequence>
<feature type="compositionally biased region" description="Basic residues" evidence="1">
    <location>
        <begin position="135"/>
        <end position="145"/>
    </location>
</feature>
<proteinExistence type="predicted"/>
<feature type="region of interest" description="Disordered" evidence="1">
    <location>
        <begin position="104"/>
        <end position="145"/>
    </location>
</feature>
<reference evidence="2 3" key="1">
    <citation type="submission" date="2024-03" db="EMBL/GenBank/DDBJ databases">
        <authorList>
            <person name="Gkanogiannis A."/>
            <person name="Becerra Lopez-Lavalle L."/>
        </authorList>
    </citation>
    <scope>NUCLEOTIDE SEQUENCE [LARGE SCALE GENOMIC DNA]</scope>
</reference>
<gene>
    <name evidence="2" type="ORF">CITCOLO1_LOCUS21574</name>
</gene>